<dbReference type="AlphaFoldDB" id="A0A179B4E8"/>
<feature type="transmembrane region" description="Helical" evidence="3">
    <location>
        <begin position="12"/>
        <end position="34"/>
    </location>
</feature>
<evidence type="ECO:0000256" key="3">
    <source>
        <dbReference type="SAM" id="Phobius"/>
    </source>
</evidence>
<feature type="compositionally biased region" description="Polar residues" evidence="2">
    <location>
        <begin position="246"/>
        <end position="257"/>
    </location>
</feature>
<organism evidence="5 6">
    <name type="scientific">Peptidiphaga gingivicola</name>
    <dbReference type="NCBI Taxonomy" id="2741497"/>
    <lineage>
        <taxon>Bacteria</taxon>
        <taxon>Bacillati</taxon>
        <taxon>Actinomycetota</taxon>
        <taxon>Actinomycetes</taxon>
        <taxon>Actinomycetales</taxon>
        <taxon>Actinomycetaceae</taxon>
        <taxon>Peptidiphaga</taxon>
    </lineage>
</organism>
<gene>
    <name evidence="5" type="ORF">A4H34_01550</name>
</gene>
<keyword evidence="3" id="KW-0472">Membrane</keyword>
<feature type="domain" description="FHA" evidence="4">
    <location>
        <begin position="370"/>
        <end position="424"/>
    </location>
</feature>
<name>A0A179B4E8_9ACTO</name>
<proteinExistence type="predicted"/>
<accession>A0A179B4E8</accession>
<feature type="compositionally biased region" description="Low complexity" evidence="2">
    <location>
        <begin position="271"/>
        <end position="280"/>
    </location>
</feature>
<dbReference type="Pfam" id="PF00498">
    <property type="entry name" value="FHA"/>
    <property type="match status" value="1"/>
</dbReference>
<reference evidence="5 6" key="1">
    <citation type="submission" date="2016-04" db="EMBL/GenBank/DDBJ databases">
        <title>Peptidophaga gingivicola gen. nov., sp. nov., isolated from human subgingival plaque.</title>
        <authorList>
            <person name="Beall C.J."/>
            <person name="Mokrzan E.M."/>
            <person name="Griffen A.L."/>
            <person name="Leys E.J."/>
        </authorList>
    </citation>
    <scope>NUCLEOTIDE SEQUENCE [LARGE SCALE GENOMIC DNA]</scope>
    <source>
        <strain evidence="5 6">BA112</strain>
    </source>
</reference>
<keyword evidence="6" id="KW-1185">Reference proteome</keyword>
<evidence type="ECO:0000313" key="6">
    <source>
        <dbReference type="Proteomes" id="UP000078368"/>
    </source>
</evidence>
<evidence type="ECO:0000256" key="2">
    <source>
        <dbReference type="SAM" id="MobiDB-lite"/>
    </source>
</evidence>
<sequence>MDADFPPPGEKPMPYVACVGLIVVFIAGNCYYVAKRGTLPGLTSLGVVAVRMRDGGNAGAFAIQKYAVEAAVTLATLVVGLPFILHFTSDRFGRTWFDRIGDIIYVDTRRPIEDDDEFDVPSAASAQLAQSAGSPMAAPLQGAPSGMSAAEPSADPYAQAPGLVGPGFSRVVDQRQAPSPAYGQSAYSAPEPAYGQSAYSAPEPAYGQSAYSAPEPAYDPRYEAPAQNAPSGAGAEYSAPGYPAPETSQFAPQSQPPDSEEGRMSRRARSNRAQAQARIAEQLDEYGVSPAAEASPPVADSSPRQSRSTRSPRHAVSPPAAGSAAEAPASAGPGSLDETRIIERVSGSREPATVRLMFDDGVTHVLRGTVVLGRNPVVDPSWPSAVPMPVADLQKSVSKTHVALTLMPGGVRVDDLRSTNGTIVVSPDGQPVPVQPNHPVLATDGASVVFGGRRVRVTFQ</sequence>
<evidence type="ECO:0000259" key="4">
    <source>
        <dbReference type="PROSITE" id="PS50006"/>
    </source>
</evidence>
<dbReference type="Gene3D" id="2.60.200.20">
    <property type="match status" value="1"/>
</dbReference>
<dbReference type="EMBL" id="LVZK01000001">
    <property type="protein sequence ID" value="OAP85904.1"/>
    <property type="molecule type" value="Genomic_DNA"/>
</dbReference>
<feature type="compositionally biased region" description="Low complexity" evidence="2">
    <location>
        <begin position="289"/>
        <end position="335"/>
    </location>
</feature>
<feature type="region of interest" description="Disordered" evidence="2">
    <location>
        <begin position="177"/>
        <end position="339"/>
    </location>
</feature>
<comment type="caution">
    <text evidence="5">The sequence shown here is derived from an EMBL/GenBank/DDBJ whole genome shotgun (WGS) entry which is preliminary data.</text>
</comment>
<dbReference type="InterPro" id="IPR008984">
    <property type="entry name" value="SMAD_FHA_dom_sf"/>
</dbReference>
<dbReference type="Proteomes" id="UP000078368">
    <property type="component" value="Unassembled WGS sequence"/>
</dbReference>
<protein>
    <recommendedName>
        <fullName evidence="4">FHA domain-containing protein</fullName>
    </recommendedName>
</protein>
<dbReference type="SUPFAM" id="SSF49879">
    <property type="entry name" value="SMAD/FHA domain"/>
    <property type="match status" value="1"/>
</dbReference>
<feature type="region of interest" description="Disordered" evidence="2">
    <location>
        <begin position="131"/>
        <end position="162"/>
    </location>
</feature>
<evidence type="ECO:0000313" key="5">
    <source>
        <dbReference type="EMBL" id="OAP85904.1"/>
    </source>
</evidence>
<dbReference type="PROSITE" id="PS50006">
    <property type="entry name" value="FHA_DOMAIN"/>
    <property type="match status" value="1"/>
</dbReference>
<keyword evidence="3" id="KW-1133">Transmembrane helix</keyword>
<dbReference type="CDD" id="cd00060">
    <property type="entry name" value="FHA"/>
    <property type="match status" value="1"/>
</dbReference>
<dbReference type="InterPro" id="IPR000253">
    <property type="entry name" value="FHA_dom"/>
</dbReference>
<dbReference type="STRING" id="1823756.A4H34_01550"/>
<keyword evidence="3" id="KW-0812">Transmembrane</keyword>
<feature type="transmembrane region" description="Helical" evidence="3">
    <location>
        <begin position="66"/>
        <end position="85"/>
    </location>
</feature>
<keyword evidence="1" id="KW-0597">Phosphoprotein</keyword>
<evidence type="ECO:0000256" key="1">
    <source>
        <dbReference type="ARBA" id="ARBA00022553"/>
    </source>
</evidence>